<dbReference type="EMBL" id="JAPWDV010000003">
    <property type="protein sequence ID" value="KAJ6217861.1"/>
    <property type="molecule type" value="Genomic_DNA"/>
</dbReference>
<evidence type="ECO:0000256" key="1">
    <source>
        <dbReference type="SAM" id="MobiDB-lite"/>
    </source>
</evidence>
<feature type="compositionally biased region" description="Polar residues" evidence="1">
    <location>
        <begin position="194"/>
        <end position="203"/>
    </location>
</feature>
<proteinExistence type="predicted"/>
<keyword evidence="4" id="KW-1185">Reference proteome</keyword>
<feature type="transmembrane region" description="Helical" evidence="2">
    <location>
        <begin position="129"/>
        <end position="149"/>
    </location>
</feature>
<evidence type="ECO:0000313" key="4">
    <source>
        <dbReference type="Proteomes" id="UP001142055"/>
    </source>
</evidence>
<keyword evidence="2" id="KW-0472">Membrane</keyword>
<evidence type="ECO:0000256" key="2">
    <source>
        <dbReference type="SAM" id="Phobius"/>
    </source>
</evidence>
<feature type="transmembrane region" description="Helical" evidence="2">
    <location>
        <begin position="102"/>
        <end position="124"/>
    </location>
</feature>
<feature type="transmembrane region" description="Helical" evidence="2">
    <location>
        <begin position="155"/>
        <end position="174"/>
    </location>
</feature>
<dbReference type="OrthoDB" id="10628778at2759"/>
<keyword evidence="2" id="KW-0812">Transmembrane</keyword>
<accession>A0A9Q0M2B1</accession>
<feature type="region of interest" description="Disordered" evidence="1">
    <location>
        <begin position="185"/>
        <end position="219"/>
    </location>
</feature>
<protein>
    <submittedName>
        <fullName evidence="3">Uncharacterized protein</fullName>
    </submittedName>
</protein>
<dbReference type="Proteomes" id="UP001142055">
    <property type="component" value="Chromosome 3"/>
</dbReference>
<dbReference type="AlphaFoldDB" id="A0A9Q0M2B1"/>
<gene>
    <name evidence="3" type="ORF">RDWZM_009018</name>
</gene>
<keyword evidence="2" id="KW-1133">Transmembrane helix</keyword>
<feature type="compositionally biased region" description="Low complexity" evidence="1">
    <location>
        <begin position="204"/>
        <end position="214"/>
    </location>
</feature>
<reference evidence="3" key="1">
    <citation type="submission" date="2022-12" db="EMBL/GenBank/DDBJ databases">
        <title>Genome assemblies of Blomia tropicalis.</title>
        <authorList>
            <person name="Cui Y."/>
        </authorList>
    </citation>
    <scope>NUCLEOTIDE SEQUENCE</scope>
    <source>
        <tissue evidence="3">Adult mites</tissue>
    </source>
</reference>
<organism evidence="3 4">
    <name type="scientific">Blomia tropicalis</name>
    <name type="common">Mite</name>
    <dbReference type="NCBI Taxonomy" id="40697"/>
    <lineage>
        <taxon>Eukaryota</taxon>
        <taxon>Metazoa</taxon>
        <taxon>Ecdysozoa</taxon>
        <taxon>Arthropoda</taxon>
        <taxon>Chelicerata</taxon>
        <taxon>Arachnida</taxon>
        <taxon>Acari</taxon>
        <taxon>Acariformes</taxon>
        <taxon>Sarcoptiformes</taxon>
        <taxon>Astigmata</taxon>
        <taxon>Glycyphagoidea</taxon>
        <taxon>Echimyopodidae</taxon>
        <taxon>Blomia</taxon>
    </lineage>
</organism>
<comment type="caution">
    <text evidence="3">The sequence shown here is derived from an EMBL/GenBank/DDBJ whole genome shotgun (WGS) entry which is preliminary data.</text>
</comment>
<sequence>MVESSRKKYSLASTTTTTGMECPLVPLDISTTMVGNNHRQQSNNVRRQSRSNYHMDPYGKYRLISFKTTFRYLLMVWIGFGIAIFLSNAVHHTRDTSHLFGLPANIIYCIAIGNHLTLIGAIIFQISWLLIIATIIQCALLVAVPALVVNVMPTLLTYSYLLSTIIMLLCYGVLYMRPSGTSNNPIDESRLDNSRSGGSVQTFNSNTNNNNNNNRTDCQRTTSNSYMVTHCSQLETNVSINNDHRHNSPQTLKPMAQSRQLLTIPRNSCQF</sequence>
<evidence type="ECO:0000313" key="3">
    <source>
        <dbReference type="EMBL" id="KAJ6217861.1"/>
    </source>
</evidence>
<name>A0A9Q0M2B1_BLOTA</name>
<feature type="transmembrane region" description="Helical" evidence="2">
    <location>
        <begin position="70"/>
        <end position="90"/>
    </location>
</feature>